<protein>
    <submittedName>
        <fullName evidence="2">Uncharacterized protein</fullName>
    </submittedName>
</protein>
<dbReference type="WBParaSite" id="JU765_v2.g4829.t1">
    <property type="protein sequence ID" value="JU765_v2.g4829.t1"/>
    <property type="gene ID" value="JU765_v2.g4829"/>
</dbReference>
<sequence>PTMKYPNFYYSSTYMTHDSIYMVLCKKLTNLFVNNSVIDRYRWGV</sequence>
<reference evidence="2" key="1">
    <citation type="submission" date="2022-11" db="UniProtKB">
        <authorList>
            <consortium name="WormBaseParasite"/>
        </authorList>
    </citation>
    <scope>IDENTIFICATION</scope>
</reference>
<dbReference type="Proteomes" id="UP000887576">
    <property type="component" value="Unplaced"/>
</dbReference>
<organism evidence="1 2">
    <name type="scientific">Panagrolaimus sp. JU765</name>
    <dbReference type="NCBI Taxonomy" id="591449"/>
    <lineage>
        <taxon>Eukaryota</taxon>
        <taxon>Metazoa</taxon>
        <taxon>Ecdysozoa</taxon>
        <taxon>Nematoda</taxon>
        <taxon>Chromadorea</taxon>
        <taxon>Rhabditida</taxon>
        <taxon>Tylenchina</taxon>
        <taxon>Panagrolaimomorpha</taxon>
        <taxon>Panagrolaimoidea</taxon>
        <taxon>Panagrolaimidae</taxon>
        <taxon>Panagrolaimus</taxon>
    </lineage>
</organism>
<evidence type="ECO:0000313" key="1">
    <source>
        <dbReference type="Proteomes" id="UP000887576"/>
    </source>
</evidence>
<evidence type="ECO:0000313" key="2">
    <source>
        <dbReference type="WBParaSite" id="JU765_v2.g4829.t1"/>
    </source>
</evidence>
<accession>A0AC34R9Z1</accession>
<name>A0AC34R9Z1_9BILA</name>
<proteinExistence type="predicted"/>